<reference evidence="1" key="1">
    <citation type="journal article" date="2021" name="Proc. Natl. Acad. Sci. U.S.A.">
        <title>A Catalog of Tens of Thousands of Viruses from Human Metagenomes Reveals Hidden Associations with Chronic Diseases.</title>
        <authorList>
            <person name="Tisza M.J."/>
            <person name="Buck C.B."/>
        </authorList>
    </citation>
    <scope>NUCLEOTIDE SEQUENCE</scope>
    <source>
        <strain evidence="1">Ctu9a31</strain>
    </source>
</reference>
<dbReference type="EMBL" id="BK015613">
    <property type="protein sequence ID" value="DAE15880.1"/>
    <property type="molecule type" value="Genomic_DNA"/>
</dbReference>
<evidence type="ECO:0000313" key="1">
    <source>
        <dbReference type="EMBL" id="DAE15880.1"/>
    </source>
</evidence>
<proteinExistence type="predicted"/>
<sequence length="122" mass="14389">MAIRALLHMNKLKDFEKWLEKQGYMILPTSKNPYEILRAKKDKDTVIIYQKGDSKEHLSIMDKDYPLIRKFITESKSKTNADRIRNMSDEELAEFLIAFKNTFGEEYEGEASCMEWLQSEAE</sequence>
<name>A0A8S5QA18_9CAUD</name>
<protein>
    <submittedName>
        <fullName evidence="1">Uncharacterized protein</fullName>
    </submittedName>
</protein>
<organism evidence="1">
    <name type="scientific">Siphoviridae sp. ctu9a31</name>
    <dbReference type="NCBI Taxonomy" id="2825712"/>
    <lineage>
        <taxon>Viruses</taxon>
        <taxon>Duplodnaviria</taxon>
        <taxon>Heunggongvirae</taxon>
        <taxon>Uroviricota</taxon>
        <taxon>Caudoviricetes</taxon>
    </lineage>
</organism>
<accession>A0A8S5QA18</accession>